<feature type="transmembrane region" description="Helical" evidence="5">
    <location>
        <begin position="130"/>
        <end position="146"/>
    </location>
</feature>
<feature type="transmembrane region" description="Helical" evidence="5">
    <location>
        <begin position="271"/>
        <end position="294"/>
    </location>
</feature>
<dbReference type="PANTHER" id="PTHR10846">
    <property type="entry name" value="SODIUM/POTASSIUM/CALCIUM EXCHANGER"/>
    <property type="match status" value="1"/>
</dbReference>
<dbReference type="InterPro" id="IPR044880">
    <property type="entry name" value="NCX_ion-bd_dom_sf"/>
</dbReference>
<keyword evidence="3 5" id="KW-1133">Transmembrane helix</keyword>
<sequence length="380" mass="40532">MTIAVFLKFIFGLALLVKGADYLVAGAGKLATLAGISPLVVGLTVVAFGTSSPELAVSIKANFTEQAAISVGNVVGSNITNILLILGIAATITPLKVSEKLVRMDVPIMIGISILLLFCSLDGNLGKVDGALFLLGGIVYTSYLIIQSRRNNASPEEIVEEFDVIPKENSWKEWLISAGLLLIGLIMVVFGSNWLVSGATTFATALGISELVIGLTVVALGTSLPELATSIAASMRGERDIAVGNVVGSNIFNILIVLGTAGIIAPTGVEVSTAAINLDIPIMIAVAIACLPIFFSGNLITRGEGIFFWFYYIIYTLFLFLKSTEHATLPVFNTVMLWFVIPITGVTLIILTLTAWRDRALKAEEKYSHSEVLTQNRNHK</sequence>
<feature type="transmembrane region" description="Helical" evidence="5">
    <location>
        <begin position="306"/>
        <end position="323"/>
    </location>
</feature>
<dbReference type="Gene3D" id="1.20.1420.30">
    <property type="entry name" value="NCX, central ion-binding region"/>
    <property type="match status" value="1"/>
</dbReference>
<organism evidence="7 8">
    <name type="scientific">Euhalothece natronophila Z-M001</name>
    <dbReference type="NCBI Taxonomy" id="522448"/>
    <lineage>
        <taxon>Bacteria</taxon>
        <taxon>Bacillati</taxon>
        <taxon>Cyanobacteriota</taxon>
        <taxon>Cyanophyceae</taxon>
        <taxon>Oscillatoriophycideae</taxon>
        <taxon>Chroococcales</taxon>
        <taxon>Halothecacae</taxon>
        <taxon>Halothece cluster</taxon>
        <taxon>Euhalothece</taxon>
    </lineage>
</organism>
<dbReference type="EMBL" id="CP042326">
    <property type="protein sequence ID" value="QDZ39205.1"/>
    <property type="molecule type" value="Genomic_DNA"/>
</dbReference>
<name>A0A5B8NLR4_9CHRO</name>
<protein>
    <submittedName>
        <fullName evidence="7">Calcium/sodium antiporter</fullName>
    </submittedName>
</protein>
<feature type="transmembrane region" description="Helical" evidence="5">
    <location>
        <begin position="174"/>
        <end position="196"/>
    </location>
</feature>
<gene>
    <name evidence="7" type="ORF">FRE64_04225</name>
</gene>
<feature type="domain" description="Sodium/calcium exchanger membrane region" evidence="6">
    <location>
        <begin position="6"/>
        <end position="144"/>
    </location>
</feature>
<dbReference type="GO" id="GO:0005262">
    <property type="term" value="F:calcium channel activity"/>
    <property type="evidence" value="ECO:0007669"/>
    <property type="project" value="TreeGrafter"/>
</dbReference>
<evidence type="ECO:0000313" key="7">
    <source>
        <dbReference type="EMBL" id="QDZ39205.1"/>
    </source>
</evidence>
<evidence type="ECO:0000256" key="3">
    <source>
        <dbReference type="ARBA" id="ARBA00022989"/>
    </source>
</evidence>
<comment type="subcellular location">
    <subcellularLocation>
        <location evidence="1">Membrane</location>
        <topology evidence="1">Multi-pass membrane protein</topology>
    </subcellularLocation>
</comment>
<dbReference type="KEGG" id="enn:FRE64_04225"/>
<dbReference type="Pfam" id="PF01699">
    <property type="entry name" value="Na_Ca_ex"/>
    <property type="match status" value="2"/>
</dbReference>
<keyword evidence="4 5" id="KW-0472">Membrane</keyword>
<accession>A0A5B8NLR4</accession>
<dbReference type="NCBIfam" id="TIGR00367">
    <property type="entry name" value="calcium/sodium antiporter"/>
    <property type="match status" value="1"/>
</dbReference>
<dbReference type="GO" id="GO:0006874">
    <property type="term" value="P:intracellular calcium ion homeostasis"/>
    <property type="evidence" value="ECO:0007669"/>
    <property type="project" value="TreeGrafter"/>
</dbReference>
<keyword evidence="8" id="KW-1185">Reference proteome</keyword>
<evidence type="ECO:0000256" key="2">
    <source>
        <dbReference type="ARBA" id="ARBA00022692"/>
    </source>
</evidence>
<dbReference type="InterPro" id="IPR004481">
    <property type="entry name" value="K/Na/Ca-exchanger"/>
</dbReference>
<dbReference type="GO" id="GO:0005886">
    <property type="term" value="C:plasma membrane"/>
    <property type="evidence" value="ECO:0007669"/>
    <property type="project" value="TreeGrafter"/>
</dbReference>
<dbReference type="PANTHER" id="PTHR10846:SF8">
    <property type="entry name" value="INNER MEMBRANE PROTEIN YRBG"/>
    <property type="match status" value="1"/>
</dbReference>
<evidence type="ECO:0000256" key="4">
    <source>
        <dbReference type="ARBA" id="ARBA00023136"/>
    </source>
</evidence>
<dbReference type="GO" id="GO:0008273">
    <property type="term" value="F:calcium, potassium:sodium antiporter activity"/>
    <property type="evidence" value="ECO:0007669"/>
    <property type="project" value="TreeGrafter"/>
</dbReference>
<feature type="domain" description="Sodium/calcium exchanger membrane region" evidence="6">
    <location>
        <begin position="177"/>
        <end position="320"/>
    </location>
</feature>
<feature type="transmembrane region" description="Helical" evidence="5">
    <location>
        <begin position="242"/>
        <end position="265"/>
    </location>
</feature>
<dbReference type="InterPro" id="IPR004837">
    <property type="entry name" value="NaCa_Exmemb"/>
</dbReference>
<reference evidence="7" key="1">
    <citation type="submission" date="2019-08" db="EMBL/GenBank/DDBJ databases">
        <title>Carotenoids and Carotenoid Binding Proteins in the Halophilic Cyanobacterium Euhalothece sp. ZM00.</title>
        <authorList>
            <person name="Cho S.M."/>
            <person name="Song J.Y."/>
            <person name="Park Y.-I."/>
        </authorList>
    </citation>
    <scope>NUCLEOTIDE SEQUENCE [LARGE SCALE GENOMIC DNA]</scope>
    <source>
        <strain evidence="7">Z-M001</strain>
    </source>
</reference>
<feature type="transmembrane region" description="Helical" evidence="5">
    <location>
        <begin position="335"/>
        <end position="356"/>
    </location>
</feature>
<dbReference type="Proteomes" id="UP000318453">
    <property type="component" value="Chromosome"/>
</dbReference>
<evidence type="ECO:0000313" key="8">
    <source>
        <dbReference type="Proteomes" id="UP000318453"/>
    </source>
</evidence>
<dbReference type="RefSeq" id="WP_146294811.1">
    <property type="nucleotide sequence ID" value="NZ_CP042326.1"/>
</dbReference>
<feature type="transmembrane region" description="Helical" evidence="5">
    <location>
        <begin position="29"/>
        <end position="50"/>
    </location>
</feature>
<evidence type="ECO:0000256" key="1">
    <source>
        <dbReference type="ARBA" id="ARBA00004141"/>
    </source>
</evidence>
<keyword evidence="2 5" id="KW-0812">Transmembrane</keyword>
<dbReference type="AlphaFoldDB" id="A0A5B8NLR4"/>
<feature type="transmembrane region" description="Helical" evidence="5">
    <location>
        <begin position="106"/>
        <end position="124"/>
    </location>
</feature>
<proteinExistence type="predicted"/>
<evidence type="ECO:0000256" key="5">
    <source>
        <dbReference type="SAM" id="Phobius"/>
    </source>
</evidence>
<dbReference type="OrthoDB" id="9794225at2"/>
<evidence type="ECO:0000259" key="6">
    <source>
        <dbReference type="Pfam" id="PF01699"/>
    </source>
</evidence>